<evidence type="ECO:0000313" key="9">
    <source>
        <dbReference type="EMBL" id="WWC89452.1"/>
    </source>
</evidence>
<evidence type="ECO:0000256" key="1">
    <source>
        <dbReference type="ARBA" id="ARBA00004127"/>
    </source>
</evidence>
<reference evidence="9 10" key="1">
    <citation type="submission" date="2024-01" db="EMBL/GenBank/DDBJ databases">
        <title>Comparative genomics of Cryptococcus and Kwoniella reveals pathogenesis evolution and contrasting modes of karyotype evolution via chromosome fusion or intercentromeric recombination.</title>
        <authorList>
            <person name="Coelho M.A."/>
            <person name="David-Palma M."/>
            <person name="Shea T."/>
            <person name="Bowers K."/>
            <person name="McGinley-Smith S."/>
            <person name="Mohammad A.W."/>
            <person name="Gnirke A."/>
            <person name="Yurkov A.M."/>
            <person name="Nowrousian M."/>
            <person name="Sun S."/>
            <person name="Cuomo C.A."/>
            <person name="Heitman J."/>
        </authorList>
    </citation>
    <scope>NUCLEOTIDE SEQUENCE [LARGE SCALE GENOMIC DNA]</scope>
    <source>
        <strain evidence="9 10">CBS 6074</strain>
    </source>
</reference>
<keyword evidence="10" id="KW-1185">Reference proteome</keyword>
<feature type="transmembrane region" description="Helical" evidence="8">
    <location>
        <begin position="236"/>
        <end position="260"/>
    </location>
</feature>
<keyword evidence="5 8" id="KW-1133">Transmembrane helix</keyword>
<evidence type="ECO:0000256" key="2">
    <source>
        <dbReference type="ARBA" id="ARBA00022448"/>
    </source>
</evidence>
<sequence>METLISSHKEHPLWNAVVSFCGVVYFLAWSYSFYPQLILNYKRKSTKGLSPDFIYLNPLGFLALSIWSWGAYFSPIAREQYKDRHQGHLPQISKSDLAFSLHAVIISFITLGQVWWYSRKSTGRYSRSTEYEHEPLIQQNHQSYNDDTNGNNDNENSKLNTIISNQQNKPSRFGQIALMALFLSAVTSAILVWLGKLQFLDWLYLVSSIKLIISIIKYIPQIILNWKLRSSKGFAIGGIICDLIGSFFSFGQLVISSIFIEGDAGGIIANPAKLGLSFLSVFFDTIFIVQKYWLFRNHDKEDEREGGPGDEEE</sequence>
<accession>A0AAX4JVQ3</accession>
<dbReference type="GO" id="GO:0005774">
    <property type="term" value="C:vacuolar membrane"/>
    <property type="evidence" value="ECO:0007669"/>
    <property type="project" value="TreeGrafter"/>
</dbReference>
<feature type="transmembrane region" description="Helical" evidence="8">
    <location>
        <begin position="55"/>
        <end position="77"/>
    </location>
</feature>
<dbReference type="EMBL" id="CP144102">
    <property type="protein sequence ID" value="WWC89452.1"/>
    <property type="molecule type" value="Genomic_DNA"/>
</dbReference>
<feature type="transmembrane region" description="Helical" evidence="8">
    <location>
        <begin position="202"/>
        <end position="224"/>
    </location>
</feature>
<dbReference type="RefSeq" id="XP_066076215.1">
    <property type="nucleotide sequence ID" value="XM_066220118.1"/>
</dbReference>
<dbReference type="GeneID" id="91095046"/>
<proteinExistence type="predicted"/>
<dbReference type="SMART" id="SM00679">
    <property type="entry name" value="CTNS"/>
    <property type="match status" value="2"/>
</dbReference>
<dbReference type="Pfam" id="PF04193">
    <property type="entry name" value="PQ-loop"/>
    <property type="match status" value="2"/>
</dbReference>
<name>A0AAX4JVQ3_9TREE</name>
<keyword evidence="2" id="KW-0813">Transport</keyword>
<feature type="transmembrane region" description="Helical" evidence="8">
    <location>
        <begin position="176"/>
        <end position="196"/>
    </location>
</feature>
<evidence type="ECO:0000256" key="4">
    <source>
        <dbReference type="ARBA" id="ARBA00022737"/>
    </source>
</evidence>
<dbReference type="Proteomes" id="UP001355207">
    <property type="component" value="Chromosome 5"/>
</dbReference>
<dbReference type="Gene3D" id="1.20.1280.290">
    <property type="match status" value="2"/>
</dbReference>
<comment type="subcellular location">
    <subcellularLocation>
        <location evidence="1">Endomembrane system</location>
        <topology evidence="1">Multi-pass membrane protein</topology>
    </subcellularLocation>
</comment>
<evidence type="ECO:0008006" key="11">
    <source>
        <dbReference type="Google" id="ProtNLM"/>
    </source>
</evidence>
<organism evidence="9 10">
    <name type="scientific">Kwoniella dendrophila CBS 6074</name>
    <dbReference type="NCBI Taxonomy" id="1295534"/>
    <lineage>
        <taxon>Eukaryota</taxon>
        <taxon>Fungi</taxon>
        <taxon>Dikarya</taxon>
        <taxon>Basidiomycota</taxon>
        <taxon>Agaricomycotina</taxon>
        <taxon>Tremellomycetes</taxon>
        <taxon>Tremellales</taxon>
        <taxon>Cryptococcaceae</taxon>
        <taxon>Kwoniella</taxon>
    </lineage>
</organism>
<dbReference type="InterPro" id="IPR005282">
    <property type="entry name" value="LC_transporter"/>
</dbReference>
<gene>
    <name evidence="9" type="ORF">L201_004376</name>
</gene>
<keyword evidence="3 8" id="KW-0812">Transmembrane</keyword>
<dbReference type="AlphaFoldDB" id="A0AAX4JVQ3"/>
<feature type="transmembrane region" description="Helical" evidence="8">
    <location>
        <begin position="272"/>
        <end position="294"/>
    </location>
</feature>
<keyword evidence="6 8" id="KW-0472">Membrane</keyword>
<dbReference type="PANTHER" id="PTHR13131">
    <property type="entry name" value="CYSTINOSIN"/>
    <property type="match status" value="1"/>
</dbReference>
<feature type="region of interest" description="Disordered" evidence="7">
    <location>
        <begin position="138"/>
        <end position="158"/>
    </location>
</feature>
<keyword evidence="4" id="KW-0677">Repeat</keyword>
<evidence type="ECO:0000256" key="6">
    <source>
        <dbReference type="ARBA" id="ARBA00023136"/>
    </source>
</evidence>
<evidence type="ECO:0000256" key="3">
    <source>
        <dbReference type="ARBA" id="ARBA00022692"/>
    </source>
</evidence>
<protein>
    <recommendedName>
        <fullName evidence="11">Cystinosin</fullName>
    </recommendedName>
</protein>
<evidence type="ECO:0000256" key="8">
    <source>
        <dbReference type="SAM" id="Phobius"/>
    </source>
</evidence>
<dbReference type="GO" id="GO:0000324">
    <property type="term" value="C:fungal-type vacuole"/>
    <property type="evidence" value="ECO:0007669"/>
    <property type="project" value="TreeGrafter"/>
</dbReference>
<feature type="transmembrane region" description="Helical" evidence="8">
    <location>
        <begin position="97"/>
        <end position="117"/>
    </location>
</feature>
<feature type="transmembrane region" description="Helical" evidence="8">
    <location>
        <begin position="12"/>
        <end position="34"/>
    </location>
</feature>
<evidence type="ECO:0000313" key="10">
    <source>
        <dbReference type="Proteomes" id="UP001355207"/>
    </source>
</evidence>
<dbReference type="InterPro" id="IPR006603">
    <property type="entry name" value="PQ-loop_rpt"/>
</dbReference>
<evidence type="ECO:0000256" key="5">
    <source>
        <dbReference type="ARBA" id="ARBA00022989"/>
    </source>
</evidence>
<dbReference type="GO" id="GO:0015184">
    <property type="term" value="F:L-cystine transmembrane transporter activity"/>
    <property type="evidence" value="ECO:0007669"/>
    <property type="project" value="TreeGrafter"/>
</dbReference>
<evidence type="ECO:0000256" key="7">
    <source>
        <dbReference type="SAM" id="MobiDB-lite"/>
    </source>
</evidence>
<dbReference type="GO" id="GO:0012505">
    <property type="term" value="C:endomembrane system"/>
    <property type="evidence" value="ECO:0007669"/>
    <property type="project" value="UniProtKB-SubCell"/>
</dbReference>
<feature type="compositionally biased region" description="Low complexity" evidence="7">
    <location>
        <begin position="145"/>
        <end position="154"/>
    </location>
</feature>
<dbReference type="PANTHER" id="PTHR13131:SF5">
    <property type="entry name" value="CYSTINOSIN"/>
    <property type="match status" value="1"/>
</dbReference>